<dbReference type="InterPro" id="IPR030393">
    <property type="entry name" value="G_ENGB_dom"/>
</dbReference>
<evidence type="ECO:0000256" key="11">
    <source>
        <dbReference type="SAM" id="MobiDB-lite"/>
    </source>
</evidence>
<feature type="domain" description="EngB-type G" evidence="12">
    <location>
        <begin position="56"/>
        <end position="231"/>
    </location>
</feature>
<reference evidence="14" key="1">
    <citation type="journal article" date="2019" name="Int. J. Syst. Evol. Microbiol.">
        <title>The Global Catalogue of Microorganisms (GCM) 10K type strain sequencing project: providing services to taxonomists for standard genome sequencing and annotation.</title>
        <authorList>
            <consortium name="The Broad Institute Genomics Platform"/>
            <consortium name="The Broad Institute Genome Sequencing Center for Infectious Disease"/>
            <person name="Wu L."/>
            <person name="Ma J."/>
        </authorList>
    </citation>
    <scope>NUCLEOTIDE SEQUENCE [LARGE SCALE GENOMIC DNA]</scope>
    <source>
        <strain evidence="14">CGMCC 4.7192</strain>
    </source>
</reference>
<evidence type="ECO:0000256" key="9">
    <source>
        <dbReference type="ARBA" id="ARBA00023306"/>
    </source>
</evidence>
<dbReference type="InterPro" id="IPR027417">
    <property type="entry name" value="P-loop_NTPase"/>
</dbReference>
<keyword evidence="5 10" id="KW-0547">Nucleotide-binding</keyword>
<name>A0ABW5BHX3_9PROT</name>
<evidence type="ECO:0000256" key="10">
    <source>
        <dbReference type="HAMAP-Rule" id="MF_00321"/>
    </source>
</evidence>
<evidence type="ECO:0000256" key="7">
    <source>
        <dbReference type="ARBA" id="ARBA00023134"/>
    </source>
</evidence>
<gene>
    <name evidence="13" type="primary">yihA</name>
    <name evidence="10" type="synonym">engB</name>
    <name evidence="13" type="ORF">ACFSKO_02540</name>
</gene>
<evidence type="ECO:0000256" key="3">
    <source>
        <dbReference type="ARBA" id="ARBA00022618"/>
    </source>
</evidence>
<feature type="compositionally biased region" description="Basic and acidic residues" evidence="11">
    <location>
        <begin position="1"/>
        <end position="10"/>
    </location>
</feature>
<protein>
    <recommendedName>
        <fullName evidence="10">Probable GTP-binding protein EngB</fullName>
    </recommendedName>
</protein>
<dbReference type="NCBIfam" id="TIGR03598">
    <property type="entry name" value="GTPase_YsxC"/>
    <property type="match status" value="1"/>
</dbReference>
<dbReference type="PROSITE" id="PS51706">
    <property type="entry name" value="G_ENGB"/>
    <property type="match status" value="1"/>
</dbReference>
<comment type="function">
    <text evidence="10">Necessary for normal cell division and for the maintenance of normal septation.</text>
</comment>
<evidence type="ECO:0000313" key="13">
    <source>
        <dbReference type="EMBL" id="MFD2204468.1"/>
    </source>
</evidence>
<dbReference type="Gene3D" id="3.40.50.300">
    <property type="entry name" value="P-loop containing nucleotide triphosphate hydrolases"/>
    <property type="match status" value="1"/>
</dbReference>
<dbReference type="Proteomes" id="UP001597294">
    <property type="component" value="Unassembled WGS sequence"/>
</dbReference>
<dbReference type="CDD" id="cd01876">
    <property type="entry name" value="YihA_EngB"/>
    <property type="match status" value="1"/>
</dbReference>
<dbReference type="PANTHER" id="PTHR11649">
    <property type="entry name" value="MSS1/TRME-RELATED GTP-BINDING PROTEIN"/>
    <property type="match status" value="1"/>
</dbReference>
<keyword evidence="3 10" id="KW-0132">Cell division</keyword>
<keyword evidence="8 10" id="KW-0717">Septation</keyword>
<evidence type="ECO:0000256" key="4">
    <source>
        <dbReference type="ARBA" id="ARBA00022723"/>
    </source>
</evidence>
<feature type="region of interest" description="Disordered" evidence="11">
    <location>
        <begin position="1"/>
        <end position="25"/>
    </location>
</feature>
<accession>A0ABW5BHX3</accession>
<dbReference type="PANTHER" id="PTHR11649:SF13">
    <property type="entry name" value="ENGB-TYPE G DOMAIN-CONTAINING PROTEIN"/>
    <property type="match status" value="1"/>
</dbReference>
<keyword evidence="4" id="KW-0479">Metal-binding</keyword>
<dbReference type="InterPro" id="IPR019987">
    <property type="entry name" value="GTP-bd_ribosome_bio_YsxC"/>
</dbReference>
<evidence type="ECO:0000256" key="5">
    <source>
        <dbReference type="ARBA" id="ARBA00022741"/>
    </source>
</evidence>
<evidence type="ECO:0000256" key="2">
    <source>
        <dbReference type="ARBA" id="ARBA00009638"/>
    </source>
</evidence>
<sequence>MARQEKHVTDDTPTSGITFDNPGDDPQLVESGRLLFAQSCDFILGATKDEHIGNFGLPEIAFAGRSNVGKSSLVNALTGRKTLARTSNTPGRTRQLNFFDLGQKLMLVDLPGYGYAQASKSDIAYWTNLTRNYLRGRAELKRIFLLIDSRHGAKDSDREIMDELDTCAVSYQIIMTKTDKIKPADLDKVEKNLITELAKHPASHPQIIKTSSVKSTGIPELRASIAALTEA</sequence>
<keyword evidence="6" id="KW-0460">Magnesium</keyword>
<dbReference type="Pfam" id="PF01926">
    <property type="entry name" value="MMR_HSR1"/>
    <property type="match status" value="1"/>
</dbReference>
<dbReference type="HAMAP" id="MF_00321">
    <property type="entry name" value="GTPase_EngB"/>
    <property type="match status" value="1"/>
</dbReference>
<evidence type="ECO:0000256" key="6">
    <source>
        <dbReference type="ARBA" id="ARBA00022842"/>
    </source>
</evidence>
<evidence type="ECO:0000256" key="1">
    <source>
        <dbReference type="ARBA" id="ARBA00001946"/>
    </source>
</evidence>
<dbReference type="SUPFAM" id="SSF52540">
    <property type="entry name" value="P-loop containing nucleoside triphosphate hydrolases"/>
    <property type="match status" value="1"/>
</dbReference>
<keyword evidence="14" id="KW-1185">Reference proteome</keyword>
<evidence type="ECO:0000256" key="8">
    <source>
        <dbReference type="ARBA" id="ARBA00023210"/>
    </source>
</evidence>
<organism evidence="13 14">
    <name type="scientific">Kiloniella antarctica</name>
    <dbReference type="NCBI Taxonomy" id="1550907"/>
    <lineage>
        <taxon>Bacteria</taxon>
        <taxon>Pseudomonadati</taxon>
        <taxon>Pseudomonadota</taxon>
        <taxon>Alphaproteobacteria</taxon>
        <taxon>Rhodospirillales</taxon>
        <taxon>Kiloniellaceae</taxon>
        <taxon>Kiloniella</taxon>
    </lineage>
</organism>
<evidence type="ECO:0000259" key="12">
    <source>
        <dbReference type="PROSITE" id="PS51706"/>
    </source>
</evidence>
<comment type="cofactor">
    <cofactor evidence="1">
        <name>Mg(2+)</name>
        <dbReference type="ChEBI" id="CHEBI:18420"/>
    </cofactor>
</comment>
<evidence type="ECO:0000313" key="14">
    <source>
        <dbReference type="Proteomes" id="UP001597294"/>
    </source>
</evidence>
<dbReference type="InterPro" id="IPR006073">
    <property type="entry name" value="GTP-bd"/>
</dbReference>
<keyword evidence="7 10" id="KW-0342">GTP-binding</keyword>
<dbReference type="EMBL" id="JBHUII010000001">
    <property type="protein sequence ID" value="MFD2204468.1"/>
    <property type="molecule type" value="Genomic_DNA"/>
</dbReference>
<proteinExistence type="inferred from homology"/>
<comment type="similarity">
    <text evidence="2 10">Belongs to the TRAFAC class TrmE-Era-EngA-EngB-Septin-like GTPase superfamily. EngB GTPase family.</text>
</comment>
<keyword evidence="9 10" id="KW-0131">Cell cycle</keyword>
<dbReference type="RefSeq" id="WP_380248082.1">
    <property type="nucleotide sequence ID" value="NZ_JBHUII010000001.1"/>
</dbReference>
<comment type="caution">
    <text evidence="13">The sequence shown here is derived from an EMBL/GenBank/DDBJ whole genome shotgun (WGS) entry which is preliminary data.</text>
</comment>